<evidence type="ECO:0000256" key="1">
    <source>
        <dbReference type="ARBA" id="ARBA00009437"/>
    </source>
</evidence>
<dbReference type="InterPro" id="IPR005119">
    <property type="entry name" value="LysR_subst-bd"/>
</dbReference>
<evidence type="ECO:0000259" key="5">
    <source>
        <dbReference type="PROSITE" id="PS50931"/>
    </source>
</evidence>
<keyword evidence="3" id="KW-0238">DNA-binding</keyword>
<comment type="caution">
    <text evidence="6">The sequence shown here is derived from an EMBL/GenBank/DDBJ whole genome shotgun (WGS) entry which is preliminary data.</text>
</comment>
<comment type="similarity">
    <text evidence="1">Belongs to the LysR transcriptional regulatory family.</text>
</comment>
<dbReference type="PANTHER" id="PTHR30537">
    <property type="entry name" value="HTH-TYPE TRANSCRIPTIONAL REGULATOR"/>
    <property type="match status" value="1"/>
</dbReference>
<evidence type="ECO:0000313" key="6">
    <source>
        <dbReference type="EMBL" id="MBM7124490.1"/>
    </source>
</evidence>
<dbReference type="Gene3D" id="3.40.190.290">
    <property type="match status" value="1"/>
</dbReference>
<dbReference type="CDD" id="cd08474">
    <property type="entry name" value="PBP2_CrgA_like_5"/>
    <property type="match status" value="1"/>
</dbReference>
<dbReference type="Gene3D" id="1.10.10.10">
    <property type="entry name" value="Winged helix-like DNA-binding domain superfamily/Winged helix DNA-binding domain"/>
    <property type="match status" value="1"/>
</dbReference>
<gene>
    <name evidence="6" type="ORF">ISP19_03785</name>
</gene>
<dbReference type="PANTHER" id="PTHR30537:SF1">
    <property type="entry name" value="HTH-TYPE TRANSCRIPTIONAL REGULATOR PGRR"/>
    <property type="match status" value="1"/>
</dbReference>
<feature type="domain" description="HTH lysR-type" evidence="5">
    <location>
        <begin position="4"/>
        <end position="61"/>
    </location>
</feature>
<accession>A0ABS2K0A9</accession>
<dbReference type="Proteomes" id="UP001430149">
    <property type="component" value="Unassembled WGS sequence"/>
</dbReference>
<name>A0ABS2K0A9_9GAMM</name>
<evidence type="ECO:0000256" key="4">
    <source>
        <dbReference type="ARBA" id="ARBA00023163"/>
    </source>
</evidence>
<dbReference type="RefSeq" id="WP_204680014.1">
    <property type="nucleotide sequence ID" value="NZ_BSNR01000017.1"/>
</dbReference>
<dbReference type="InterPro" id="IPR036388">
    <property type="entry name" value="WH-like_DNA-bd_sf"/>
</dbReference>
<keyword evidence="7" id="KW-1185">Reference proteome</keyword>
<dbReference type="PRINTS" id="PR00039">
    <property type="entry name" value="HTHLYSR"/>
</dbReference>
<reference evidence="6" key="1">
    <citation type="submission" date="2020-10" db="EMBL/GenBank/DDBJ databases">
        <title>Phylogeny of dyella-like bacteria.</title>
        <authorList>
            <person name="Fu J."/>
        </authorList>
    </citation>
    <scope>NUCLEOTIDE SEQUENCE</scope>
    <source>
        <strain evidence="6">DHOC52</strain>
    </source>
</reference>
<evidence type="ECO:0000256" key="3">
    <source>
        <dbReference type="ARBA" id="ARBA00023125"/>
    </source>
</evidence>
<evidence type="ECO:0000256" key="2">
    <source>
        <dbReference type="ARBA" id="ARBA00023015"/>
    </source>
</evidence>
<organism evidence="6 7">
    <name type="scientific">Dyella flava</name>
    <dbReference type="NCBI Taxonomy" id="1920170"/>
    <lineage>
        <taxon>Bacteria</taxon>
        <taxon>Pseudomonadati</taxon>
        <taxon>Pseudomonadota</taxon>
        <taxon>Gammaproteobacteria</taxon>
        <taxon>Lysobacterales</taxon>
        <taxon>Rhodanobacteraceae</taxon>
        <taxon>Dyella</taxon>
    </lineage>
</organism>
<dbReference type="InterPro" id="IPR058163">
    <property type="entry name" value="LysR-type_TF_proteobact-type"/>
</dbReference>
<keyword evidence="2" id="KW-0805">Transcription regulation</keyword>
<protein>
    <submittedName>
        <fullName evidence="6">LysR family transcriptional regulator</fullName>
    </submittedName>
</protein>
<sequence>MGGENYNDLQAFLTVAREGSFTRAAAQLGLSQSALSYKIQGLEARLGLRLLTRTTRSVSPTEAGQRLQQALAPNFENIDAALAGLSELRDLPSGTIRITSSEHAAATLLWPVLKTFLRQYPDIRVEVISDSTFTDIAAERFDAGIRLGEQVAQDMIAVPIGPPTRLVVVGKPAYLDASPPIATPHDLTEHDCINLRFLTHGGLYAWEFEKGSHALNVRVEGRLTFNSLERILAASLAGFGLAYLPEDMVHPHIRAGRLRQVLDDWCPLYSGYHLYYPSRRQPSRAFALLVDALRYRSHKP</sequence>
<dbReference type="Pfam" id="PF03466">
    <property type="entry name" value="LysR_substrate"/>
    <property type="match status" value="1"/>
</dbReference>
<dbReference type="Pfam" id="PF00126">
    <property type="entry name" value="HTH_1"/>
    <property type="match status" value="1"/>
</dbReference>
<dbReference type="SUPFAM" id="SSF53850">
    <property type="entry name" value="Periplasmic binding protein-like II"/>
    <property type="match status" value="1"/>
</dbReference>
<proteinExistence type="inferred from homology"/>
<dbReference type="InterPro" id="IPR036390">
    <property type="entry name" value="WH_DNA-bd_sf"/>
</dbReference>
<dbReference type="PROSITE" id="PS50931">
    <property type="entry name" value="HTH_LYSR"/>
    <property type="match status" value="1"/>
</dbReference>
<keyword evidence="4" id="KW-0804">Transcription</keyword>
<dbReference type="InterPro" id="IPR000847">
    <property type="entry name" value="LysR_HTH_N"/>
</dbReference>
<dbReference type="SUPFAM" id="SSF46785">
    <property type="entry name" value="Winged helix' DNA-binding domain"/>
    <property type="match status" value="1"/>
</dbReference>
<dbReference type="EMBL" id="JADIKE010000027">
    <property type="protein sequence ID" value="MBM7124490.1"/>
    <property type="molecule type" value="Genomic_DNA"/>
</dbReference>
<evidence type="ECO:0000313" key="7">
    <source>
        <dbReference type="Proteomes" id="UP001430149"/>
    </source>
</evidence>